<dbReference type="EMBL" id="BARW01023739">
    <property type="protein sequence ID" value="GAI99185.1"/>
    <property type="molecule type" value="Genomic_DNA"/>
</dbReference>
<comment type="caution">
    <text evidence="1">The sequence shown here is derived from an EMBL/GenBank/DDBJ whole genome shotgun (WGS) entry which is preliminary data.</text>
</comment>
<name>X1UH40_9ZZZZ</name>
<organism evidence="1">
    <name type="scientific">marine sediment metagenome</name>
    <dbReference type="NCBI Taxonomy" id="412755"/>
    <lineage>
        <taxon>unclassified sequences</taxon>
        <taxon>metagenomes</taxon>
        <taxon>ecological metagenomes</taxon>
    </lineage>
</organism>
<gene>
    <name evidence="1" type="ORF">S12H4_39302</name>
</gene>
<evidence type="ECO:0000313" key="1">
    <source>
        <dbReference type="EMBL" id="GAI99185.1"/>
    </source>
</evidence>
<dbReference type="AlphaFoldDB" id="X1UH40"/>
<reference evidence="1" key="1">
    <citation type="journal article" date="2014" name="Front. Microbiol.">
        <title>High frequency of phylogenetically diverse reductive dehalogenase-homologous genes in deep subseafloor sedimentary metagenomes.</title>
        <authorList>
            <person name="Kawai M."/>
            <person name="Futagami T."/>
            <person name="Toyoda A."/>
            <person name="Takaki Y."/>
            <person name="Nishi S."/>
            <person name="Hori S."/>
            <person name="Arai W."/>
            <person name="Tsubouchi T."/>
            <person name="Morono Y."/>
            <person name="Uchiyama I."/>
            <person name="Ito T."/>
            <person name="Fujiyama A."/>
            <person name="Inagaki F."/>
            <person name="Takami H."/>
        </authorList>
    </citation>
    <scope>NUCLEOTIDE SEQUENCE</scope>
    <source>
        <strain evidence="1">Expedition CK06-06</strain>
    </source>
</reference>
<proteinExistence type="predicted"/>
<accession>X1UH40</accession>
<feature type="non-terminal residue" evidence="1">
    <location>
        <position position="1"/>
    </location>
</feature>
<sequence length="62" mass="7436">PQCIRDLLLMNQFEKRYLNEFKIPLNPVRWRNLSNGVNPPLMKGDLLEDILKSQLSNNYYRD</sequence>
<protein>
    <submittedName>
        <fullName evidence="1">Uncharacterized protein</fullName>
    </submittedName>
</protein>